<evidence type="ECO:0008006" key="3">
    <source>
        <dbReference type="Google" id="ProtNLM"/>
    </source>
</evidence>
<dbReference type="Pfam" id="PF07309">
    <property type="entry name" value="FlaF"/>
    <property type="match status" value="1"/>
</dbReference>
<evidence type="ECO:0000313" key="2">
    <source>
        <dbReference type="Proteomes" id="UP000094969"/>
    </source>
</evidence>
<dbReference type="NCBIfam" id="NF009434">
    <property type="entry name" value="PRK12793.1"/>
    <property type="match status" value="1"/>
</dbReference>
<evidence type="ECO:0000313" key="1">
    <source>
        <dbReference type="EMBL" id="AOO79282.1"/>
    </source>
</evidence>
<dbReference type="RefSeq" id="WP_069688506.1">
    <property type="nucleotide sequence ID" value="NZ_CP017147.1"/>
</dbReference>
<keyword evidence="2" id="KW-1185">Reference proteome</keyword>
<name>A0A1D7TVZ1_9HYPH</name>
<dbReference type="AlphaFoldDB" id="A0A1D7TVZ1"/>
<dbReference type="EMBL" id="CP017147">
    <property type="protein sequence ID" value="AOO79282.1"/>
    <property type="molecule type" value="Genomic_DNA"/>
</dbReference>
<gene>
    <name evidence="1" type="ORF">BHK69_01130</name>
</gene>
<dbReference type="OrthoDB" id="9808944at2"/>
<dbReference type="KEGG" id="bvv:BHK69_01130"/>
<protein>
    <recommendedName>
        <fullName evidence="3">Flagellar biosynthesis regulator FlhF</fullName>
    </recommendedName>
</protein>
<proteinExistence type="predicted"/>
<reference evidence="1 2" key="1">
    <citation type="journal article" date="2015" name="Antonie Van Leeuwenhoek">
        <title>Bosea vaviloviae sp. nov., a new species of slow-growing rhizobia isolated from nodules of the relict species Vavilovia formosa (Stev.) Fed.</title>
        <authorList>
            <person name="Safronova V.I."/>
            <person name="Kuznetsova I.G."/>
            <person name="Sazanova A.L."/>
            <person name="Kimeklis A.K."/>
            <person name="Belimov A.A."/>
            <person name="Andronov E.E."/>
            <person name="Pinaev A.G."/>
            <person name="Chizhevskaya E.P."/>
            <person name="Pukhaev A.R."/>
            <person name="Popov K.P."/>
            <person name="Willems A."/>
            <person name="Tikhonovich I.A."/>
        </authorList>
    </citation>
    <scope>NUCLEOTIDE SEQUENCE [LARGE SCALE GENOMIC DNA]</scope>
    <source>
        <strain evidence="1 2">Vaf18</strain>
    </source>
</reference>
<dbReference type="STRING" id="1526658.BHK69_01130"/>
<dbReference type="GO" id="GO:0044781">
    <property type="term" value="P:bacterial-type flagellum organization"/>
    <property type="evidence" value="ECO:0007669"/>
    <property type="project" value="InterPro"/>
</dbReference>
<sequence length="115" mass="12652">MYHSSYIAAAEDDCTVARATEWRALDQAVKLLETARPTGSASRETIEAISFVGRLWTLLIEDLANSDNALPEALRASLISIGLFALRQGELLRLGQSEDFDSIIDVNRMIRDGLA</sequence>
<accession>A0A1D7TVZ1</accession>
<dbReference type="Proteomes" id="UP000094969">
    <property type="component" value="Chromosome"/>
</dbReference>
<organism evidence="1 2">
    <name type="scientific">Bosea vaviloviae</name>
    <dbReference type="NCBI Taxonomy" id="1526658"/>
    <lineage>
        <taxon>Bacteria</taxon>
        <taxon>Pseudomonadati</taxon>
        <taxon>Pseudomonadota</taxon>
        <taxon>Alphaproteobacteria</taxon>
        <taxon>Hyphomicrobiales</taxon>
        <taxon>Boseaceae</taxon>
        <taxon>Bosea</taxon>
    </lineage>
</organism>
<dbReference type="InterPro" id="IPR010845">
    <property type="entry name" value="FlaF"/>
</dbReference>